<evidence type="ECO:0000259" key="7">
    <source>
        <dbReference type="PROSITE" id="PS50850"/>
    </source>
</evidence>
<dbReference type="SUPFAM" id="SSF103473">
    <property type="entry name" value="MFS general substrate transporter"/>
    <property type="match status" value="1"/>
</dbReference>
<keyword evidence="5 6" id="KW-0472">Membrane</keyword>
<keyword evidence="3 6" id="KW-0812">Transmembrane</keyword>
<accession>A0ABT9R4J1</accession>
<comment type="caution">
    <text evidence="8">The sequence shown here is derived from an EMBL/GenBank/DDBJ whole genome shotgun (WGS) entry which is preliminary data.</text>
</comment>
<evidence type="ECO:0000256" key="6">
    <source>
        <dbReference type="SAM" id="Phobius"/>
    </source>
</evidence>
<dbReference type="PANTHER" id="PTHR42718:SF9">
    <property type="entry name" value="MAJOR FACILITATOR SUPERFAMILY MULTIDRUG TRANSPORTER MFSC"/>
    <property type="match status" value="1"/>
</dbReference>
<evidence type="ECO:0000256" key="5">
    <source>
        <dbReference type="ARBA" id="ARBA00023136"/>
    </source>
</evidence>
<dbReference type="InterPro" id="IPR020846">
    <property type="entry name" value="MFS_dom"/>
</dbReference>
<feature type="transmembrane region" description="Helical" evidence="6">
    <location>
        <begin position="425"/>
        <end position="447"/>
    </location>
</feature>
<feature type="transmembrane region" description="Helical" evidence="6">
    <location>
        <begin position="116"/>
        <end position="137"/>
    </location>
</feature>
<evidence type="ECO:0000313" key="9">
    <source>
        <dbReference type="Proteomes" id="UP001230426"/>
    </source>
</evidence>
<dbReference type="RefSeq" id="WP_306860126.1">
    <property type="nucleotide sequence ID" value="NZ_JAUSRB010000002.1"/>
</dbReference>
<organism evidence="8 9">
    <name type="scientific">Streptosporangium brasiliense</name>
    <dbReference type="NCBI Taxonomy" id="47480"/>
    <lineage>
        <taxon>Bacteria</taxon>
        <taxon>Bacillati</taxon>
        <taxon>Actinomycetota</taxon>
        <taxon>Actinomycetes</taxon>
        <taxon>Streptosporangiales</taxon>
        <taxon>Streptosporangiaceae</taxon>
        <taxon>Streptosporangium</taxon>
    </lineage>
</organism>
<feature type="transmembrane region" description="Helical" evidence="6">
    <location>
        <begin position="149"/>
        <end position="170"/>
    </location>
</feature>
<dbReference type="PROSITE" id="PS50850">
    <property type="entry name" value="MFS"/>
    <property type="match status" value="1"/>
</dbReference>
<dbReference type="Pfam" id="PF07690">
    <property type="entry name" value="MFS_1"/>
    <property type="match status" value="1"/>
</dbReference>
<keyword evidence="9" id="KW-1185">Reference proteome</keyword>
<feature type="transmembrane region" description="Helical" evidence="6">
    <location>
        <begin position="273"/>
        <end position="294"/>
    </location>
</feature>
<gene>
    <name evidence="8" type="ORF">J2S55_002601</name>
</gene>
<dbReference type="InterPro" id="IPR011701">
    <property type="entry name" value="MFS"/>
</dbReference>
<dbReference type="PANTHER" id="PTHR42718">
    <property type="entry name" value="MAJOR FACILITATOR SUPERFAMILY MULTIDRUG TRANSPORTER MFSC"/>
    <property type="match status" value="1"/>
</dbReference>
<dbReference type="Gene3D" id="1.20.1720.10">
    <property type="entry name" value="Multidrug resistance protein D"/>
    <property type="match status" value="1"/>
</dbReference>
<name>A0ABT9R4J1_9ACTN</name>
<feature type="transmembrane region" description="Helical" evidence="6">
    <location>
        <begin position="176"/>
        <end position="196"/>
    </location>
</feature>
<feature type="transmembrane region" description="Helical" evidence="6">
    <location>
        <begin position="91"/>
        <end position="110"/>
    </location>
</feature>
<evidence type="ECO:0000313" key="8">
    <source>
        <dbReference type="EMBL" id="MDP9863335.1"/>
    </source>
</evidence>
<evidence type="ECO:0000256" key="4">
    <source>
        <dbReference type="ARBA" id="ARBA00022989"/>
    </source>
</evidence>
<sequence length="456" mass="44392">MSSTSAVGRPPAVAAGPAAIGPFSTAVRLGALFGPAVFGVTAAGVALPSVATALRAGPAAVVWVLTAHALALGVGTAVFGRLADSWGVRAALTAGSLLLAAGAVCCLVAPDLGVLIAGRLVLAAGSGAMTSGTLALLAATDPAVRARVLANYGGVMALFAAGATLVGGVVTAWLSWRITLVLPALSLLAVPFCLALATRPGSRRQVDVAGAALLTTAVSSLLLLIQARTLSLPGAVAAALTAVLVLSSAGLAWRVRRRPDGFVPRPVAGDSGFWTAAAVGVGVYGGLFAMMYAVPQILARSHGWSVLAVGAALLPGAVVGAVLSRVAGGLGARAGRRLLAGAAAVTGAIVAVAGVADGGAWPLVAGASLALASFALTQVVLTGEMSARLPLPLRGAGMGLLNLAFFVGGGVGSAVAGALAPSMGLSRVLVVVACFPLAAAVLALTPVRAPKGEPER</sequence>
<feature type="transmembrane region" description="Helical" evidence="6">
    <location>
        <begin position="60"/>
        <end position="79"/>
    </location>
</feature>
<dbReference type="Gene3D" id="1.20.1250.20">
    <property type="entry name" value="MFS general substrate transporter like domains"/>
    <property type="match status" value="1"/>
</dbReference>
<comment type="subcellular location">
    <subcellularLocation>
        <location evidence="1">Cell membrane</location>
        <topology evidence="1">Multi-pass membrane protein</topology>
    </subcellularLocation>
</comment>
<feature type="transmembrane region" description="Helical" evidence="6">
    <location>
        <begin position="232"/>
        <end position="253"/>
    </location>
</feature>
<keyword evidence="4 6" id="KW-1133">Transmembrane helix</keyword>
<dbReference type="PRINTS" id="PR01036">
    <property type="entry name" value="TCRTETB"/>
</dbReference>
<dbReference type="Proteomes" id="UP001230426">
    <property type="component" value="Unassembled WGS sequence"/>
</dbReference>
<reference evidence="8 9" key="1">
    <citation type="submission" date="2023-07" db="EMBL/GenBank/DDBJ databases">
        <title>Sequencing the genomes of 1000 actinobacteria strains.</title>
        <authorList>
            <person name="Klenk H.-P."/>
        </authorList>
    </citation>
    <scope>NUCLEOTIDE SEQUENCE [LARGE SCALE GENOMIC DNA]</scope>
    <source>
        <strain evidence="8 9">DSM 44109</strain>
    </source>
</reference>
<proteinExistence type="predicted"/>
<feature type="transmembrane region" description="Helical" evidence="6">
    <location>
        <begin position="208"/>
        <end position="226"/>
    </location>
</feature>
<protein>
    <submittedName>
        <fullName evidence="8">MFS family permease</fullName>
    </submittedName>
</protein>
<feature type="domain" description="Major facilitator superfamily (MFS) profile" evidence="7">
    <location>
        <begin position="14"/>
        <end position="451"/>
    </location>
</feature>
<dbReference type="EMBL" id="JAUSRB010000002">
    <property type="protein sequence ID" value="MDP9863335.1"/>
    <property type="molecule type" value="Genomic_DNA"/>
</dbReference>
<feature type="transmembrane region" description="Helical" evidence="6">
    <location>
        <begin position="338"/>
        <end position="356"/>
    </location>
</feature>
<evidence type="ECO:0000256" key="2">
    <source>
        <dbReference type="ARBA" id="ARBA00022448"/>
    </source>
</evidence>
<feature type="transmembrane region" description="Helical" evidence="6">
    <location>
        <begin position="395"/>
        <end position="419"/>
    </location>
</feature>
<feature type="transmembrane region" description="Helical" evidence="6">
    <location>
        <begin position="306"/>
        <end position="326"/>
    </location>
</feature>
<evidence type="ECO:0000256" key="1">
    <source>
        <dbReference type="ARBA" id="ARBA00004651"/>
    </source>
</evidence>
<dbReference type="InterPro" id="IPR036259">
    <property type="entry name" value="MFS_trans_sf"/>
</dbReference>
<evidence type="ECO:0000256" key="3">
    <source>
        <dbReference type="ARBA" id="ARBA00022692"/>
    </source>
</evidence>
<keyword evidence="2" id="KW-0813">Transport</keyword>
<feature type="transmembrane region" description="Helical" evidence="6">
    <location>
        <begin position="32"/>
        <end position="54"/>
    </location>
</feature>
<feature type="transmembrane region" description="Helical" evidence="6">
    <location>
        <begin position="362"/>
        <end position="383"/>
    </location>
</feature>